<keyword evidence="1" id="KW-1133">Transmembrane helix</keyword>
<feature type="transmembrane region" description="Helical" evidence="1">
    <location>
        <begin position="53"/>
        <end position="70"/>
    </location>
</feature>
<gene>
    <name evidence="2" type="ORF">CKO42_19750</name>
</gene>
<organism evidence="2 3">
    <name type="scientific">Lamprobacter modestohalophilus</name>
    <dbReference type="NCBI Taxonomy" id="1064514"/>
    <lineage>
        <taxon>Bacteria</taxon>
        <taxon>Pseudomonadati</taxon>
        <taxon>Pseudomonadota</taxon>
        <taxon>Gammaproteobacteria</taxon>
        <taxon>Chromatiales</taxon>
        <taxon>Chromatiaceae</taxon>
        <taxon>Lamprobacter</taxon>
    </lineage>
</organism>
<evidence type="ECO:0000313" key="2">
    <source>
        <dbReference type="EMBL" id="MBK1620621.1"/>
    </source>
</evidence>
<dbReference type="RefSeq" id="WP_200247796.1">
    <property type="nucleotide sequence ID" value="NZ_NRRY01000044.1"/>
</dbReference>
<protein>
    <recommendedName>
        <fullName evidence="4">Oligosaccharide repeat unit polymerase</fullName>
    </recommendedName>
</protein>
<feature type="transmembrane region" description="Helical" evidence="1">
    <location>
        <begin position="297"/>
        <end position="315"/>
    </location>
</feature>
<feature type="transmembrane region" description="Helical" evidence="1">
    <location>
        <begin position="269"/>
        <end position="285"/>
    </location>
</feature>
<reference evidence="2 3" key="1">
    <citation type="journal article" date="2020" name="Microorganisms">
        <title>Osmotic Adaptation and Compatible Solute Biosynthesis of Phototrophic Bacteria as Revealed from Genome Analyses.</title>
        <authorList>
            <person name="Imhoff J.F."/>
            <person name="Rahn T."/>
            <person name="Kunzel S."/>
            <person name="Keller A."/>
            <person name="Neulinger S.C."/>
        </authorList>
    </citation>
    <scope>NUCLEOTIDE SEQUENCE [LARGE SCALE GENOMIC DNA]</scope>
    <source>
        <strain evidence="2 3">DSM 25653</strain>
    </source>
</reference>
<feature type="transmembrane region" description="Helical" evidence="1">
    <location>
        <begin position="247"/>
        <end position="263"/>
    </location>
</feature>
<feature type="transmembrane region" description="Helical" evidence="1">
    <location>
        <begin position="463"/>
        <end position="480"/>
    </location>
</feature>
<dbReference type="NCBIfam" id="TIGR04370">
    <property type="entry name" value="glyco_rpt_poly"/>
    <property type="match status" value="1"/>
</dbReference>
<evidence type="ECO:0008006" key="4">
    <source>
        <dbReference type="Google" id="ProtNLM"/>
    </source>
</evidence>
<name>A0A9X0WC25_9GAMM</name>
<evidence type="ECO:0000256" key="1">
    <source>
        <dbReference type="SAM" id="Phobius"/>
    </source>
</evidence>
<keyword evidence="3" id="KW-1185">Reference proteome</keyword>
<sequence>MNRTAQTAVQPAWLQQGAMPARAHARLPPSYVPLLGVATIISVVAALTDSMAMVILATWVSVAVGLYVLVGDSLLMWRRGGIVGRLAVNFGIFYWFWLGAWQSAGLDPAFPSPDLLYPGFGALVPPRVVAISLVGVNLFALTAMLGWRHLPQPHRLIARLADRLDPQPANWLDLVALGLASLAWVSVFLAYQGNLVAAVQDLLLMRAGGKTGPSADVGLLHHLHLLGVFGAALGLARIVLKSPGLRWARYLAVGLMFPLLFFGQGSRFNLGYLLLPAMLILMAPARHRLKWSKRRTTVVVFVAVGALLILYQGAIRTVGIDAARQTNVDLTAGLYGHDHFGAMMVAVDLADANGFYMEPMTPFFITHFIPRQFWPSKPYPQSWLDYNFAWTQGNAFNVTPSITGQYYLNWGYAGVLYIGFFIGWLARFCETWFSRLDIRRQLMSATVAGLLLGFLFLSFRFFYPLYFAYPLFGFLAYRILSRRMPRQRQGPGGSGR</sequence>
<dbReference type="Proteomes" id="UP001138768">
    <property type="component" value="Unassembled WGS sequence"/>
</dbReference>
<accession>A0A9X0WC25</accession>
<feature type="transmembrane region" description="Helical" evidence="1">
    <location>
        <begin position="410"/>
        <end position="429"/>
    </location>
</feature>
<feature type="transmembrane region" description="Helical" evidence="1">
    <location>
        <begin position="171"/>
        <end position="191"/>
    </location>
</feature>
<feature type="transmembrane region" description="Helical" evidence="1">
    <location>
        <begin position="29"/>
        <end position="47"/>
    </location>
</feature>
<dbReference type="EMBL" id="NRRY01000044">
    <property type="protein sequence ID" value="MBK1620621.1"/>
    <property type="molecule type" value="Genomic_DNA"/>
</dbReference>
<feature type="transmembrane region" description="Helical" evidence="1">
    <location>
        <begin position="124"/>
        <end position="150"/>
    </location>
</feature>
<feature type="transmembrane region" description="Helical" evidence="1">
    <location>
        <begin position="82"/>
        <end position="104"/>
    </location>
</feature>
<proteinExistence type="predicted"/>
<keyword evidence="1" id="KW-0812">Transmembrane</keyword>
<feature type="transmembrane region" description="Helical" evidence="1">
    <location>
        <begin position="219"/>
        <end position="240"/>
    </location>
</feature>
<dbReference type="AlphaFoldDB" id="A0A9X0WC25"/>
<feature type="transmembrane region" description="Helical" evidence="1">
    <location>
        <begin position="441"/>
        <end position="457"/>
    </location>
</feature>
<comment type="caution">
    <text evidence="2">The sequence shown here is derived from an EMBL/GenBank/DDBJ whole genome shotgun (WGS) entry which is preliminary data.</text>
</comment>
<keyword evidence="1" id="KW-0472">Membrane</keyword>
<evidence type="ECO:0000313" key="3">
    <source>
        <dbReference type="Proteomes" id="UP001138768"/>
    </source>
</evidence>